<sequence>MYLNFKNGYSKENAIKGIGLGLALSALLLTSCEDSGSDPQSILIRTDSETLSERIKLDGSGVVTLIDPEAAAGRVLESSSELPIVLISQVEAPEYQGVKLRATHVDIDGNYAYVGYNVEGETYLGAVEIFDISDAYKPKIVSQALFTDAEVSSLQYSNGTLQMAMAVDVDGDFGVSSPANLARVSVSNGKFTSDFSFVSLPGFVANDVTGLGSSTAVTTGNPGILGVVDIAGNVSQEVEVEDLRSVAYGSDKLAVLSGTEGAIVYTPSNLAELLKINLDDATPEAKRTIAIADGNLYVSEGANGAGIYSLGSGQLVSKLPIPINPDDTDPGDVVTNAVSVDNSLLFMANGAAGISVSNVENTSDIKSLGILDLDGSSNFVRNEENFVFVATGAGGLQVLKINVTKEDIADQLCKDLPAYSGNSNLNVNSNERMAFAGAASLKNVNVGGELLYCGSLAVESSLNVNSNGVMQVVGSFAFGQYKKNTAINVNSKSYLKLSGSTVIYGDLRLNSGATLEFVGEGNTITVYGDVTINSGAQIIGNYTDTEGKLK</sequence>
<evidence type="ECO:0000313" key="1">
    <source>
        <dbReference type="EMBL" id="MBN7801164.1"/>
    </source>
</evidence>
<dbReference type="RefSeq" id="WP_206569139.1">
    <property type="nucleotide sequence ID" value="NZ_JAFKCW010000002.1"/>
</dbReference>
<dbReference type="Proteomes" id="UP000664698">
    <property type="component" value="Unassembled WGS sequence"/>
</dbReference>
<dbReference type="SUPFAM" id="SSF69322">
    <property type="entry name" value="Tricorn protease domain 2"/>
    <property type="match status" value="1"/>
</dbReference>
<proteinExistence type="predicted"/>
<keyword evidence="2" id="KW-1185">Reference proteome</keyword>
<dbReference type="EMBL" id="JAFKCW010000002">
    <property type="protein sequence ID" value="MBN7801164.1"/>
    <property type="molecule type" value="Genomic_DNA"/>
</dbReference>
<dbReference type="PROSITE" id="PS51257">
    <property type="entry name" value="PROKAR_LIPOPROTEIN"/>
    <property type="match status" value="1"/>
</dbReference>
<evidence type="ECO:0008006" key="3">
    <source>
        <dbReference type="Google" id="ProtNLM"/>
    </source>
</evidence>
<name>A0ABS3BTZ9_9BACT</name>
<comment type="caution">
    <text evidence="1">The sequence shown here is derived from an EMBL/GenBank/DDBJ whole genome shotgun (WGS) entry which is preliminary data.</text>
</comment>
<reference evidence="1 2" key="1">
    <citation type="submission" date="2021-03" db="EMBL/GenBank/DDBJ databases">
        <title>novel species isolated from a fishpond in China.</title>
        <authorList>
            <person name="Lu H."/>
            <person name="Cai Z."/>
        </authorList>
    </citation>
    <scope>NUCLEOTIDE SEQUENCE [LARGE SCALE GENOMIC DNA]</scope>
    <source>
        <strain evidence="1 2">JCM 31546</strain>
    </source>
</reference>
<protein>
    <recommendedName>
        <fullName evidence="3">LVIVD repeat-containing protein</fullName>
    </recommendedName>
</protein>
<gene>
    <name evidence="1" type="ORF">J0A67_09840</name>
</gene>
<accession>A0ABS3BTZ9</accession>
<evidence type="ECO:0000313" key="2">
    <source>
        <dbReference type="Proteomes" id="UP000664698"/>
    </source>
</evidence>
<organism evidence="1 2">
    <name type="scientific">Algoriphagus aestuariicola</name>
    <dbReference type="NCBI Taxonomy" id="1852016"/>
    <lineage>
        <taxon>Bacteria</taxon>
        <taxon>Pseudomonadati</taxon>
        <taxon>Bacteroidota</taxon>
        <taxon>Cytophagia</taxon>
        <taxon>Cytophagales</taxon>
        <taxon>Cyclobacteriaceae</taxon>
        <taxon>Algoriphagus</taxon>
    </lineage>
</organism>